<dbReference type="InterPro" id="IPR003801">
    <property type="entry name" value="GTP_cyclohydrolase_FolE2/MptA"/>
</dbReference>
<dbReference type="PANTHER" id="PTHR43071:SF1">
    <property type="entry name" value="2-AMINO-4-HYDROXY-6-HYDROXYMETHYLDIHYDROPTERIDINE PYROPHOSPHOKINASE"/>
    <property type="match status" value="1"/>
</dbReference>
<evidence type="ECO:0000256" key="2">
    <source>
        <dbReference type="ARBA" id="ARBA00005051"/>
    </source>
</evidence>
<dbReference type="Gene3D" id="3.30.70.560">
    <property type="entry name" value="7,8-Dihydro-6-hydroxymethylpterin-pyrophosphokinase HPPK"/>
    <property type="match status" value="1"/>
</dbReference>
<dbReference type="Gene3D" id="3.10.270.10">
    <property type="entry name" value="Urate Oxidase"/>
    <property type="match status" value="1"/>
</dbReference>
<keyword evidence="4" id="KW-0808">Transferase</keyword>
<dbReference type="InterPro" id="IPR022840">
    <property type="entry name" value="GTP_cyclohydrolase_MptA"/>
</dbReference>
<dbReference type="HAMAP" id="MF_01527_A">
    <property type="entry name" value="GTP_cyclohydrol_A"/>
    <property type="match status" value="1"/>
</dbReference>
<gene>
    <name evidence="10" type="ORF">A4R35_04770</name>
</gene>
<dbReference type="PANTHER" id="PTHR43071">
    <property type="entry name" value="2-AMINO-4-HYDROXY-6-HYDROXYMETHYLDIHYDROPTERIDINE PYROPHOSPHOKINASE"/>
    <property type="match status" value="1"/>
</dbReference>
<evidence type="ECO:0000256" key="1">
    <source>
        <dbReference type="ARBA" id="ARBA00000198"/>
    </source>
</evidence>
<organism evidence="10 11">
    <name type="scientific">Thermogemmatispora tikiterensis</name>
    <dbReference type="NCBI Taxonomy" id="1825093"/>
    <lineage>
        <taxon>Bacteria</taxon>
        <taxon>Bacillati</taxon>
        <taxon>Chloroflexota</taxon>
        <taxon>Ktedonobacteria</taxon>
        <taxon>Thermogemmatisporales</taxon>
        <taxon>Thermogemmatisporaceae</taxon>
        <taxon>Thermogemmatispora</taxon>
    </lineage>
</organism>
<evidence type="ECO:0000256" key="6">
    <source>
        <dbReference type="ARBA" id="ARBA00022777"/>
    </source>
</evidence>
<dbReference type="Pfam" id="PF01288">
    <property type="entry name" value="HPPK"/>
    <property type="match status" value="1"/>
</dbReference>
<name>A0A328VB24_9CHLR</name>
<evidence type="ECO:0000259" key="9">
    <source>
        <dbReference type="PROSITE" id="PS00794"/>
    </source>
</evidence>
<evidence type="ECO:0000313" key="11">
    <source>
        <dbReference type="Proteomes" id="UP000248706"/>
    </source>
</evidence>
<keyword evidence="6" id="KW-0418">Kinase</keyword>
<reference evidence="10 11" key="1">
    <citation type="submission" date="2016-08" db="EMBL/GenBank/DDBJ databases">
        <title>Analysis of Carbohydrate Active Enzymes in Thermogemmatispora T81 Reveals Carbohydrate Degradation Ability.</title>
        <authorList>
            <person name="Tomazini A."/>
            <person name="Lal S."/>
            <person name="Stott M."/>
            <person name="Henrissat B."/>
            <person name="Polikarpov I."/>
            <person name="Sparling R."/>
            <person name="Levin D.B."/>
        </authorList>
    </citation>
    <scope>NUCLEOTIDE SEQUENCE [LARGE SCALE GENOMIC DNA]</scope>
    <source>
        <strain evidence="10 11">T81</strain>
    </source>
</reference>
<evidence type="ECO:0000256" key="8">
    <source>
        <dbReference type="ARBA" id="ARBA00022909"/>
    </source>
</evidence>
<feature type="domain" description="7,8-dihydro-6-hydroxymethylpterin-pyrophosphokinase" evidence="9">
    <location>
        <begin position="106"/>
        <end position="117"/>
    </location>
</feature>
<dbReference type="NCBIfam" id="TIGR00294">
    <property type="entry name" value="GTP cyclohydrolase MptA"/>
    <property type="match status" value="1"/>
</dbReference>
<accession>A0A328VB24</accession>
<dbReference type="Pfam" id="PF02649">
    <property type="entry name" value="GCHY-1"/>
    <property type="match status" value="1"/>
</dbReference>
<evidence type="ECO:0000256" key="3">
    <source>
        <dbReference type="ARBA" id="ARBA00013253"/>
    </source>
</evidence>
<keyword evidence="7" id="KW-0067">ATP-binding</keyword>
<dbReference type="Proteomes" id="UP000248706">
    <property type="component" value="Unassembled WGS sequence"/>
</dbReference>
<dbReference type="GO" id="GO:0003934">
    <property type="term" value="F:GTP cyclohydrolase I activity"/>
    <property type="evidence" value="ECO:0007669"/>
    <property type="project" value="InterPro"/>
</dbReference>
<dbReference type="AlphaFoldDB" id="A0A328VB24"/>
<keyword evidence="8" id="KW-0289">Folate biosynthesis</keyword>
<dbReference type="InterPro" id="IPR035907">
    <property type="entry name" value="Hppk_sf"/>
</dbReference>
<dbReference type="GO" id="GO:0005524">
    <property type="term" value="F:ATP binding"/>
    <property type="evidence" value="ECO:0007669"/>
    <property type="project" value="UniProtKB-KW"/>
</dbReference>
<evidence type="ECO:0000256" key="4">
    <source>
        <dbReference type="ARBA" id="ARBA00022679"/>
    </source>
</evidence>
<dbReference type="EC" id="2.7.6.3" evidence="3"/>
<comment type="catalytic activity">
    <reaction evidence="1">
        <text>6-hydroxymethyl-7,8-dihydropterin + ATP = (7,8-dihydropterin-6-yl)methyl diphosphate + AMP + H(+)</text>
        <dbReference type="Rhea" id="RHEA:11412"/>
        <dbReference type="ChEBI" id="CHEBI:15378"/>
        <dbReference type="ChEBI" id="CHEBI:30616"/>
        <dbReference type="ChEBI" id="CHEBI:44841"/>
        <dbReference type="ChEBI" id="CHEBI:72950"/>
        <dbReference type="ChEBI" id="CHEBI:456215"/>
        <dbReference type="EC" id="2.7.6.3"/>
    </reaction>
</comment>
<evidence type="ECO:0000256" key="5">
    <source>
        <dbReference type="ARBA" id="ARBA00022741"/>
    </source>
</evidence>
<comment type="caution">
    <text evidence="10">The sequence shown here is derived from an EMBL/GenBank/DDBJ whole genome shotgun (WGS) entry which is preliminary data.</text>
</comment>
<dbReference type="GO" id="GO:0046654">
    <property type="term" value="P:tetrahydrofolate biosynthetic process"/>
    <property type="evidence" value="ECO:0007669"/>
    <property type="project" value="UniProtKB-UniPathway"/>
</dbReference>
<dbReference type="GO" id="GO:0016301">
    <property type="term" value="F:kinase activity"/>
    <property type="evidence" value="ECO:0007669"/>
    <property type="project" value="UniProtKB-KW"/>
</dbReference>
<dbReference type="NCBIfam" id="TIGR01498">
    <property type="entry name" value="folK"/>
    <property type="match status" value="1"/>
</dbReference>
<dbReference type="CDD" id="cd00483">
    <property type="entry name" value="HPPK"/>
    <property type="match status" value="1"/>
</dbReference>
<sequence>MSLDLTASAGYSSNGKSPIKTHTVYLALGSNVGDRRANLAAALQRLREVVEISRVSSVYETEPVGYAEQPRFFNMVCAGRTALSAEQLLAYAKTIETALGRRPTVRNGPRPIDIDILLYDDLQMHEEHLTIPHPRMTERAFVLVPLAEIAPELIDPSSGRSISELRDALPQDGVKKLADNLRVPLEHDIQNSRPAVHVRLGRVGVAGLQKAILLGSDERAQWFQVVFDLYADLDPVRAGVHMSRFSEALEEVLDEISLMVWPRVEVLAEQLARRIIERQQVLRAEVHLRTIYPLQKWTPISGRPTQEVYGLLAQAVATRKGARRLVGVEVEGMVACPCAQDMVHSLARVRLREEGLPDEAIEKMLEVTPLATHNQRGRALLMVGTQELIDAHELISIAENAMSSENYALLKRPDELYVVNKAHTHPRFVEDVVREMLRAVIERYEHLPPDTFVWASQRNEETIHKYDVVAEGWGTLAELRAEIREQASLEHHTTREEWLKSIE</sequence>
<dbReference type="UniPathway" id="UPA00077">
    <property type="reaction ID" value="UER00155"/>
</dbReference>
<dbReference type="InterPro" id="IPR000550">
    <property type="entry name" value="Hppk"/>
</dbReference>
<dbReference type="GO" id="GO:0003848">
    <property type="term" value="F:2-amino-4-hydroxy-6-hydroxymethyldihydropteridine diphosphokinase activity"/>
    <property type="evidence" value="ECO:0007669"/>
    <property type="project" value="UniProtKB-EC"/>
</dbReference>
<evidence type="ECO:0000313" key="10">
    <source>
        <dbReference type="EMBL" id="RAQ94838.1"/>
    </source>
</evidence>
<dbReference type="PROSITE" id="PS00794">
    <property type="entry name" value="HPPK"/>
    <property type="match status" value="1"/>
</dbReference>
<comment type="pathway">
    <text evidence="2">Cofactor biosynthesis; tetrahydrofolate biosynthesis; 2-amino-4-hydroxy-6-hydroxymethyl-7,8-dihydropteridine diphosphate from 7,8-dihydroneopterin triphosphate: step 4/4.</text>
</comment>
<dbReference type="EMBL" id="MCIF01000002">
    <property type="protein sequence ID" value="RAQ94838.1"/>
    <property type="molecule type" value="Genomic_DNA"/>
</dbReference>
<keyword evidence="11" id="KW-1185">Reference proteome</keyword>
<evidence type="ECO:0000256" key="7">
    <source>
        <dbReference type="ARBA" id="ARBA00022840"/>
    </source>
</evidence>
<keyword evidence="5" id="KW-0547">Nucleotide-binding</keyword>
<protein>
    <recommendedName>
        <fullName evidence="3">2-amino-4-hydroxy-6-hydroxymethyldihydropteridine diphosphokinase</fullName>
        <ecNumber evidence="3">2.7.6.3</ecNumber>
    </recommendedName>
</protein>
<dbReference type="GO" id="GO:0046656">
    <property type="term" value="P:folic acid biosynthetic process"/>
    <property type="evidence" value="ECO:0007669"/>
    <property type="project" value="UniProtKB-KW"/>
</dbReference>
<dbReference type="OrthoDB" id="9808041at2"/>
<dbReference type="SUPFAM" id="SSF55083">
    <property type="entry name" value="6-hydroxymethyl-7,8-dihydropterin pyrophosphokinase, HPPK"/>
    <property type="match status" value="1"/>
</dbReference>
<proteinExistence type="inferred from homology"/>